<proteinExistence type="predicted"/>
<dbReference type="RefSeq" id="WP_309983509.1">
    <property type="nucleotide sequence ID" value="NZ_JAVDTI010000002.1"/>
</dbReference>
<evidence type="ECO:0000313" key="2">
    <source>
        <dbReference type="Proteomes" id="UP001264980"/>
    </source>
</evidence>
<gene>
    <name evidence="1" type="ORF">J2W84_002604</name>
</gene>
<accession>A0ABU1QWL9</accession>
<protein>
    <submittedName>
        <fullName evidence="1">Uncharacterized protein</fullName>
    </submittedName>
</protein>
<keyword evidence="2" id="KW-1185">Reference proteome</keyword>
<organism evidence="1 2">
    <name type="scientific">Dyadobacter fermentans</name>
    <dbReference type="NCBI Taxonomy" id="94254"/>
    <lineage>
        <taxon>Bacteria</taxon>
        <taxon>Pseudomonadati</taxon>
        <taxon>Bacteroidota</taxon>
        <taxon>Cytophagia</taxon>
        <taxon>Cytophagales</taxon>
        <taxon>Spirosomataceae</taxon>
        <taxon>Dyadobacter</taxon>
    </lineage>
</organism>
<evidence type="ECO:0000313" key="1">
    <source>
        <dbReference type="EMBL" id="MDR6805558.1"/>
    </source>
</evidence>
<reference evidence="1 2" key="1">
    <citation type="submission" date="2023-07" db="EMBL/GenBank/DDBJ databases">
        <title>Sorghum-associated microbial communities from plants grown in Nebraska, USA.</title>
        <authorList>
            <person name="Schachtman D."/>
        </authorList>
    </citation>
    <scope>NUCLEOTIDE SEQUENCE [LARGE SCALE GENOMIC DNA]</scope>
    <source>
        <strain evidence="1 2">BE57</strain>
    </source>
</reference>
<comment type="caution">
    <text evidence="1">The sequence shown here is derived from an EMBL/GenBank/DDBJ whole genome shotgun (WGS) entry which is preliminary data.</text>
</comment>
<dbReference type="Proteomes" id="UP001264980">
    <property type="component" value="Unassembled WGS sequence"/>
</dbReference>
<sequence length="106" mass="11926">MTKEQLDHATNLHAHVVHHEQRLNKLSDALGNRYQAKWGDRMVSAFGIHFDAEDVADVIQILIEKEQAALDRAQQAFDALKLTGETGMSSEELRVIMDRSGIMVVN</sequence>
<name>A0ABU1QWL9_9BACT</name>
<dbReference type="EMBL" id="JAVDTI010000002">
    <property type="protein sequence ID" value="MDR6805558.1"/>
    <property type="molecule type" value="Genomic_DNA"/>
</dbReference>